<dbReference type="InterPro" id="IPR011856">
    <property type="entry name" value="tRNA_endonuc-like_dom_sf"/>
</dbReference>
<dbReference type="Gene3D" id="3.40.1350.10">
    <property type="match status" value="1"/>
</dbReference>
<dbReference type="GO" id="GO:0005739">
    <property type="term" value="C:mitochondrion"/>
    <property type="evidence" value="ECO:0007669"/>
    <property type="project" value="UniProtKB-SubCell"/>
</dbReference>
<keyword evidence="2" id="KW-0496">Mitochondrion</keyword>
<gene>
    <name evidence="3" type="ORF">P691DRAFT_801934</name>
</gene>
<dbReference type="PANTHER" id="PTHR28133:SF1">
    <property type="entry name" value="REQUIRED FOR RESPIRATORY GROWTH PROTEIN 7, MITOCHONDRIAL"/>
    <property type="match status" value="1"/>
</dbReference>
<dbReference type="EMBL" id="MU151189">
    <property type="protein sequence ID" value="KAF9447684.1"/>
    <property type="molecule type" value="Genomic_DNA"/>
</dbReference>
<dbReference type="Pfam" id="PF10356">
    <property type="entry name" value="RRG7"/>
    <property type="match status" value="1"/>
</dbReference>
<dbReference type="AlphaFoldDB" id="A0A9P6C3Q0"/>
<evidence type="ECO:0000313" key="3">
    <source>
        <dbReference type="EMBL" id="KAF9447684.1"/>
    </source>
</evidence>
<evidence type="ECO:0008006" key="5">
    <source>
        <dbReference type="Google" id="ProtNLM"/>
    </source>
</evidence>
<comment type="subcellular location">
    <subcellularLocation>
        <location evidence="1">Mitochondrion</location>
    </subcellularLocation>
</comment>
<dbReference type="Proteomes" id="UP000807342">
    <property type="component" value="Unassembled WGS sequence"/>
</dbReference>
<proteinExistence type="predicted"/>
<evidence type="ECO:0000256" key="2">
    <source>
        <dbReference type="ARBA" id="ARBA00023128"/>
    </source>
</evidence>
<dbReference type="OrthoDB" id="20734at2759"/>
<name>A0A9P6C3Q0_9AGAR</name>
<accession>A0A9P6C3Q0</accession>
<dbReference type="PANTHER" id="PTHR28133">
    <property type="entry name" value="REQUIRED FOR RESPIRATORY GROWTH PROTEIN 7, MITOCHONDRIAL"/>
    <property type="match status" value="1"/>
</dbReference>
<evidence type="ECO:0000256" key="1">
    <source>
        <dbReference type="ARBA" id="ARBA00004173"/>
    </source>
</evidence>
<dbReference type="GO" id="GO:0003676">
    <property type="term" value="F:nucleic acid binding"/>
    <property type="evidence" value="ECO:0007669"/>
    <property type="project" value="InterPro"/>
</dbReference>
<protein>
    <recommendedName>
        <fullName evidence="5">Restriction endonuclease type IV Mrr domain-containing protein</fullName>
    </recommendedName>
</protein>
<comment type="caution">
    <text evidence="3">The sequence shown here is derived from an EMBL/GenBank/DDBJ whole genome shotgun (WGS) entry which is preliminary data.</text>
</comment>
<keyword evidence="4" id="KW-1185">Reference proteome</keyword>
<organism evidence="3 4">
    <name type="scientific">Macrolepiota fuliginosa MF-IS2</name>
    <dbReference type="NCBI Taxonomy" id="1400762"/>
    <lineage>
        <taxon>Eukaryota</taxon>
        <taxon>Fungi</taxon>
        <taxon>Dikarya</taxon>
        <taxon>Basidiomycota</taxon>
        <taxon>Agaricomycotina</taxon>
        <taxon>Agaricomycetes</taxon>
        <taxon>Agaricomycetidae</taxon>
        <taxon>Agaricales</taxon>
        <taxon>Agaricineae</taxon>
        <taxon>Agaricaceae</taxon>
        <taxon>Macrolepiota</taxon>
    </lineage>
</organism>
<sequence>MLARCSLLNTLASAAKNSRHAKRYTTNVLPAPLSTVHRGINFEGRCIALLERHLSMSLKRVGGKGDGGVDMFGWWWIPDASKDASISGRRRRIRVIAQCKAEKKKIGPKYVRELEGVLHRYHMSDPSKGHSDLEYLGSHDTFSTTLHAAQNKEIPFLGLFISESAFTKATVLHAQSSHIPLLLLHLPPENKPTSSSEDTLGTAIWNLALAGDQGLLGGKMEIRWERCINGPNRPGLWWRDARLLNWVPSEV</sequence>
<evidence type="ECO:0000313" key="4">
    <source>
        <dbReference type="Proteomes" id="UP000807342"/>
    </source>
</evidence>
<reference evidence="3" key="1">
    <citation type="submission" date="2020-11" db="EMBL/GenBank/DDBJ databases">
        <authorList>
            <consortium name="DOE Joint Genome Institute"/>
            <person name="Ahrendt S."/>
            <person name="Riley R."/>
            <person name="Andreopoulos W."/>
            <person name="Labutti K."/>
            <person name="Pangilinan J."/>
            <person name="Ruiz-Duenas F.J."/>
            <person name="Barrasa J.M."/>
            <person name="Sanchez-Garcia M."/>
            <person name="Camarero S."/>
            <person name="Miyauchi S."/>
            <person name="Serrano A."/>
            <person name="Linde D."/>
            <person name="Babiker R."/>
            <person name="Drula E."/>
            <person name="Ayuso-Fernandez I."/>
            <person name="Pacheco R."/>
            <person name="Padilla G."/>
            <person name="Ferreira P."/>
            <person name="Barriuso J."/>
            <person name="Kellner H."/>
            <person name="Castanera R."/>
            <person name="Alfaro M."/>
            <person name="Ramirez L."/>
            <person name="Pisabarro A.G."/>
            <person name="Kuo A."/>
            <person name="Tritt A."/>
            <person name="Lipzen A."/>
            <person name="He G."/>
            <person name="Yan M."/>
            <person name="Ng V."/>
            <person name="Cullen D."/>
            <person name="Martin F."/>
            <person name="Rosso M.-N."/>
            <person name="Henrissat B."/>
            <person name="Hibbett D."/>
            <person name="Martinez A.T."/>
            <person name="Grigoriev I.V."/>
        </authorList>
    </citation>
    <scope>NUCLEOTIDE SEQUENCE</scope>
    <source>
        <strain evidence="3">MF-IS2</strain>
    </source>
</reference>
<dbReference type="InterPro" id="IPR018828">
    <property type="entry name" value="RRG7"/>
</dbReference>